<keyword evidence="5" id="KW-0449">Lipoprotein</keyword>
<evidence type="ECO:0000256" key="5">
    <source>
        <dbReference type="ARBA" id="ARBA00023288"/>
    </source>
</evidence>
<dbReference type="PROSITE" id="PS50076">
    <property type="entry name" value="DNAJ_2"/>
    <property type="match status" value="1"/>
</dbReference>
<dbReference type="AlphaFoldDB" id="A0A8J4PV49"/>
<evidence type="ECO:0000256" key="4">
    <source>
        <dbReference type="ARBA" id="ARBA00023186"/>
    </source>
</evidence>
<dbReference type="GO" id="GO:0005737">
    <property type="term" value="C:cytoplasm"/>
    <property type="evidence" value="ECO:0007669"/>
    <property type="project" value="UniProtKB-ARBA"/>
</dbReference>
<sequence>MNFSSIRYYTLLGVEPHATQDDIKKAYRVLALKYHPDKNPDPEAADIFRDITQAYEVLSDETKRKLYDQYGEEGYKIFESTGFGENAGALAAVFSIKTFLATMCILVSMVVLASVFLVVKIKGAVGWNWASVFSPMWILIGFVFIVTVLVAVILKSMGARMFVVQTAAALVFFALLNANLDHRTHIKWALVFIPVYVMIVINAALKLPRLFRANYHRRFADPELKETSTDFGLGYGGYVLRTFLYELLVSWFVVFMVVKLDGVVGWTWGINMIPIVVGLFVLFVAKLADNAMELKKADEESKPEIASNNSMVVGLWVFFAIPILLFFCLLAAYLSGRQWGIGAVFIPLFILIGILFLIFCLCLPCILCCVPNVADASQQYGFPGTELDFFAMINHRMAKPQKFLENGSSNAEHNV</sequence>
<keyword evidence="6" id="KW-0812">Transmembrane</keyword>
<dbReference type="PRINTS" id="PR00625">
    <property type="entry name" value="JDOMAIN"/>
</dbReference>
<keyword evidence="2 6" id="KW-0472">Membrane</keyword>
<keyword evidence="9" id="KW-1185">Reference proteome</keyword>
<dbReference type="PROSITE" id="PS00636">
    <property type="entry name" value="DNAJ_1"/>
    <property type="match status" value="1"/>
</dbReference>
<evidence type="ECO:0000256" key="1">
    <source>
        <dbReference type="ARBA" id="ARBA00004635"/>
    </source>
</evidence>
<dbReference type="InterPro" id="IPR051434">
    <property type="entry name" value="DnaJ_C_subfamily_member5"/>
</dbReference>
<evidence type="ECO:0000259" key="7">
    <source>
        <dbReference type="PROSITE" id="PS50076"/>
    </source>
</evidence>
<reference evidence="8" key="1">
    <citation type="submission" date="2020-01" db="EMBL/GenBank/DDBJ databases">
        <title>Development of genomics and gene disruption for Polysphondylium violaceum indicates a role for the polyketide synthase stlB in stalk morphogenesis.</title>
        <authorList>
            <person name="Narita B."/>
            <person name="Kawabe Y."/>
            <person name="Kin K."/>
            <person name="Saito T."/>
            <person name="Gibbs R."/>
            <person name="Kuspa A."/>
            <person name="Muzny D."/>
            <person name="Queller D."/>
            <person name="Richards S."/>
            <person name="Strassman J."/>
            <person name="Sucgang R."/>
            <person name="Worley K."/>
            <person name="Schaap P."/>
        </authorList>
    </citation>
    <scope>NUCLEOTIDE SEQUENCE</scope>
    <source>
        <strain evidence="8">QSvi11</strain>
    </source>
</reference>
<dbReference type="Proteomes" id="UP000695562">
    <property type="component" value="Unassembled WGS sequence"/>
</dbReference>
<feature type="transmembrane region" description="Helical" evidence="6">
    <location>
        <begin position="161"/>
        <end position="180"/>
    </location>
</feature>
<dbReference type="PANTHER" id="PTHR44027:SF7">
    <property type="entry name" value="DNAJ HOMOLOG SUBFAMILY C MEMBER 5 HOMOLOG"/>
    <property type="match status" value="1"/>
</dbReference>
<dbReference type="SMART" id="SM00271">
    <property type="entry name" value="DnaJ"/>
    <property type="match status" value="1"/>
</dbReference>
<evidence type="ECO:0000313" key="8">
    <source>
        <dbReference type="EMBL" id="KAF2073542.1"/>
    </source>
</evidence>
<dbReference type="Pfam" id="PF10269">
    <property type="entry name" value="Tmemb_185A"/>
    <property type="match status" value="1"/>
</dbReference>
<dbReference type="Pfam" id="PF00226">
    <property type="entry name" value="DnaJ"/>
    <property type="match status" value="1"/>
</dbReference>
<dbReference type="Gene3D" id="1.10.287.110">
    <property type="entry name" value="DnaJ domain"/>
    <property type="match status" value="1"/>
</dbReference>
<dbReference type="InterPro" id="IPR001623">
    <property type="entry name" value="DnaJ_domain"/>
</dbReference>
<organism evidence="8 9">
    <name type="scientific">Polysphondylium violaceum</name>
    <dbReference type="NCBI Taxonomy" id="133409"/>
    <lineage>
        <taxon>Eukaryota</taxon>
        <taxon>Amoebozoa</taxon>
        <taxon>Evosea</taxon>
        <taxon>Eumycetozoa</taxon>
        <taxon>Dictyostelia</taxon>
        <taxon>Dictyosteliales</taxon>
        <taxon>Dictyosteliaceae</taxon>
        <taxon>Polysphondylium</taxon>
    </lineage>
</organism>
<comment type="caution">
    <text evidence="8">The sequence shown here is derived from an EMBL/GenBank/DDBJ whole genome shotgun (WGS) entry which is preliminary data.</text>
</comment>
<feature type="transmembrane region" description="Helical" evidence="6">
    <location>
        <begin position="133"/>
        <end position="154"/>
    </location>
</feature>
<comment type="subcellular location">
    <subcellularLocation>
        <location evidence="1">Membrane</location>
        <topology evidence="1">Lipid-anchor</topology>
    </subcellularLocation>
</comment>
<protein>
    <recommendedName>
        <fullName evidence="7">J domain-containing protein</fullName>
    </recommendedName>
</protein>
<dbReference type="CDD" id="cd06257">
    <property type="entry name" value="DnaJ"/>
    <property type="match status" value="1"/>
</dbReference>
<dbReference type="InterPro" id="IPR019396">
    <property type="entry name" value="TM_Fragile-X-F-assoc"/>
</dbReference>
<name>A0A8J4PV49_9MYCE</name>
<keyword evidence="3" id="KW-0564">Palmitate</keyword>
<dbReference type="SUPFAM" id="SSF46565">
    <property type="entry name" value="Chaperone J-domain"/>
    <property type="match status" value="1"/>
</dbReference>
<dbReference type="OrthoDB" id="10250354at2759"/>
<dbReference type="PANTHER" id="PTHR44027">
    <property type="entry name" value="DNAJ HOMOLOG SUBFAMILY C MEMBER 5 HOMOLOG"/>
    <property type="match status" value="1"/>
</dbReference>
<dbReference type="InterPro" id="IPR018253">
    <property type="entry name" value="DnaJ_domain_CS"/>
</dbReference>
<feature type="transmembrane region" description="Helical" evidence="6">
    <location>
        <begin position="309"/>
        <end position="333"/>
    </location>
</feature>
<evidence type="ECO:0000256" key="2">
    <source>
        <dbReference type="ARBA" id="ARBA00023136"/>
    </source>
</evidence>
<gene>
    <name evidence="8" type="ORF">CYY_005161</name>
</gene>
<feature type="transmembrane region" description="Helical" evidence="6">
    <location>
        <begin position="99"/>
        <end position="121"/>
    </location>
</feature>
<keyword evidence="4" id="KW-0143">Chaperone</keyword>
<dbReference type="EMBL" id="AJWJ01000198">
    <property type="protein sequence ID" value="KAF2073542.1"/>
    <property type="molecule type" value="Genomic_DNA"/>
</dbReference>
<dbReference type="InterPro" id="IPR036869">
    <property type="entry name" value="J_dom_sf"/>
</dbReference>
<dbReference type="GO" id="GO:0016020">
    <property type="term" value="C:membrane"/>
    <property type="evidence" value="ECO:0007669"/>
    <property type="project" value="UniProtKB-SubCell"/>
</dbReference>
<evidence type="ECO:0000313" key="9">
    <source>
        <dbReference type="Proteomes" id="UP000695562"/>
    </source>
</evidence>
<feature type="domain" description="J" evidence="7">
    <location>
        <begin position="7"/>
        <end position="71"/>
    </location>
</feature>
<evidence type="ECO:0000256" key="6">
    <source>
        <dbReference type="SAM" id="Phobius"/>
    </source>
</evidence>
<evidence type="ECO:0000256" key="3">
    <source>
        <dbReference type="ARBA" id="ARBA00023139"/>
    </source>
</evidence>
<feature type="transmembrane region" description="Helical" evidence="6">
    <location>
        <begin position="186"/>
        <end position="205"/>
    </location>
</feature>
<accession>A0A8J4PV49</accession>
<proteinExistence type="predicted"/>
<feature type="transmembrane region" description="Helical" evidence="6">
    <location>
        <begin position="266"/>
        <end position="288"/>
    </location>
</feature>
<keyword evidence="6" id="KW-1133">Transmembrane helix</keyword>
<feature type="transmembrane region" description="Helical" evidence="6">
    <location>
        <begin position="339"/>
        <end position="370"/>
    </location>
</feature>